<keyword evidence="9 13" id="KW-0067">ATP-binding</keyword>
<feature type="binding site" evidence="13">
    <location>
        <position position="29"/>
    </location>
    <ligand>
        <name>Zn(2+)</name>
        <dbReference type="ChEBI" id="CHEBI:29105"/>
    </ligand>
</feature>
<dbReference type="HOGENOM" id="CLU_013528_0_1_11"/>
<dbReference type="InterPro" id="IPR032678">
    <property type="entry name" value="tRNA-synt_1_cat_dom"/>
</dbReference>
<dbReference type="EMBL" id="CP008889">
    <property type="protein sequence ID" value="AIF41495.1"/>
    <property type="molecule type" value="Genomic_DNA"/>
</dbReference>
<reference evidence="14 15" key="1">
    <citation type="submission" date="2014-07" db="EMBL/GenBank/DDBJ databases">
        <title>Genome Sequencing of Dermacoccus nishinomiyaensis.</title>
        <authorList>
            <person name="Hong K.W."/>
            <person name="Chan K.G."/>
        </authorList>
    </citation>
    <scope>NUCLEOTIDE SEQUENCE [LARGE SCALE GENOMIC DNA]</scope>
    <source>
        <strain evidence="14 15">M25</strain>
    </source>
</reference>
<dbReference type="Proteomes" id="UP000027986">
    <property type="component" value="Chromosome"/>
</dbReference>
<keyword evidence="6 13" id="KW-0479">Metal-binding</keyword>
<dbReference type="PRINTS" id="PR00983">
    <property type="entry name" value="TRNASYNTHCYS"/>
</dbReference>
<dbReference type="GeneID" id="41841757"/>
<dbReference type="Gene3D" id="1.20.120.1910">
    <property type="entry name" value="Cysteine-tRNA ligase, C-terminal anti-codon recognition domain"/>
    <property type="match status" value="1"/>
</dbReference>
<proteinExistence type="inferred from homology"/>
<dbReference type="FunFam" id="3.40.50.620:FF:000068">
    <property type="entry name" value="Cysteine--tRNA ligase"/>
    <property type="match status" value="1"/>
</dbReference>
<dbReference type="Pfam" id="PF23493">
    <property type="entry name" value="CysS_C"/>
    <property type="match status" value="1"/>
</dbReference>
<feature type="short sequence motif" description="'HIGH' region" evidence="13">
    <location>
        <begin position="31"/>
        <end position="41"/>
    </location>
</feature>
<dbReference type="HAMAP" id="MF_00041">
    <property type="entry name" value="Cys_tRNA_synth"/>
    <property type="match status" value="1"/>
</dbReference>
<dbReference type="EC" id="6.1.1.16" evidence="13"/>
<keyword evidence="7 13" id="KW-0547">Nucleotide-binding</keyword>
<evidence type="ECO:0000256" key="10">
    <source>
        <dbReference type="ARBA" id="ARBA00022917"/>
    </source>
</evidence>
<accession>A0A075JI32</accession>
<keyword evidence="10 13" id="KW-0648">Protein biosynthesis</keyword>
<feature type="short sequence motif" description="'KMSKS' region" evidence="13">
    <location>
        <begin position="271"/>
        <end position="275"/>
    </location>
</feature>
<dbReference type="KEGG" id="dni:HX89_11755"/>
<dbReference type="RefSeq" id="WP_038569313.1">
    <property type="nucleotide sequence ID" value="NZ_CAKZHM010000134.1"/>
</dbReference>
<keyword evidence="8 13" id="KW-0862">Zinc</keyword>
<organism evidence="14 15">
    <name type="scientific">Dermacoccus nishinomiyaensis</name>
    <dbReference type="NCBI Taxonomy" id="1274"/>
    <lineage>
        <taxon>Bacteria</taxon>
        <taxon>Bacillati</taxon>
        <taxon>Actinomycetota</taxon>
        <taxon>Actinomycetes</taxon>
        <taxon>Micrococcales</taxon>
        <taxon>Dermacoccaceae</taxon>
        <taxon>Dermacoccus</taxon>
    </lineage>
</organism>
<keyword evidence="11 13" id="KW-0030">Aminoacyl-tRNA synthetase</keyword>
<keyword evidence="15" id="KW-1185">Reference proteome</keyword>
<evidence type="ECO:0000256" key="8">
    <source>
        <dbReference type="ARBA" id="ARBA00022833"/>
    </source>
</evidence>
<comment type="similarity">
    <text evidence="2 13">Belongs to the class-I aminoacyl-tRNA synthetase family.</text>
</comment>
<evidence type="ECO:0000256" key="12">
    <source>
        <dbReference type="ARBA" id="ARBA00047398"/>
    </source>
</evidence>
<comment type="subunit">
    <text evidence="3 13">Monomer.</text>
</comment>
<dbReference type="GO" id="GO:0005829">
    <property type="term" value="C:cytosol"/>
    <property type="evidence" value="ECO:0007669"/>
    <property type="project" value="TreeGrafter"/>
</dbReference>
<protein>
    <recommendedName>
        <fullName evidence="13">Cysteine--tRNA ligase</fullName>
        <ecNumber evidence="13">6.1.1.16</ecNumber>
    </recommendedName>
    <alternativeName>
        <fullName evidence="13">Cysteinyl-tRNA synthetase</fullName>
        <shortName evidence="13">CysRS</shortName>
    </alternativeName>
</protein>
<dbReference type="Gene3D" id="3.40.50.620">
    <property type="entry name" value="HUPs"/>
    <property type="match status" value="1"/>
</dbReference>
<feature type="binding site" evidence="13">
    <location>
        <position position="274"/>
    </location>
    <ligand>
        <name>ATP</name>
        <dbReference type="ChEBI" id="CHEBI:30616"/>
    </ligand>
</feature>
<dbReference type="CDD" id="cd00672">
    <property type="entry name" value="CysRS_core"/>
    <property type="match status" value="1"/>
</dbReference>
<evidence type="ECO:0000256" key="4">
    <source>
        <dbReference type="ARBA" id="ARBA00022490"/>
    </source>
</evidence>
<evidence type="ECO:0000256" key="1">
    <source>
        <dbReference type="ARBA" id="ARBA00004496"/>
    </source>
</evidence>
<gene>
    <name evidence="13" type="primary">cysS</name>
    <name evidence="14" type="ORF">HX89_11755</name>
</gene>
<keyword evidence="4 13" id="KW-0963">Cytoplasm</keyword>
<dbReference type="InterPro" id="IPR015273">
    <property type="entry name" value="Cys-tRNA-synt_Ia_DALR"/>
</dbReference>
<evidence type="ECO:0000256" key="13">
    <source>
        <dbReference type="HAMAP-Rule" id="MF_00041"/>
    </source>
</evidence>
<dbReference type="InterPro" id="IPR015803">
    <property type="entry name" value="Cys-tRNA-ligase"/>
</dbReference>
<dbReference type="Pfam" id="PF01406">
    <property type="entry name" value="tRNA-synt_1e"/>
    <property type="match status" value="1"/>
</dbReference>
<dbReference type="eggNOG" id="COG0215">
    <property type="taxonomic scope" value="Bacteria"/>
</dbReference>
<evidence type="ECO:0000256" key="9">
    <source>
        <dbReference type="ARBA" id="ARBA00022840"/>
    </source>
</evidence>
<dbReference type="SUPFAM" id="SSF52374">
    <property type="entry name" value="Nucleotidylyl transferase"/>
    <property type="match status" value="1"/>
</dbReference>
<dbReference type="AlphaFoldDB" id="A0A075JI32"/>
<dbReference type="SMART" id="SM00840">
    <property type="entry name" value="DALR_2"/>
    <property type="match status" value="1"/>
</dbReference>
<name>A0A075JI32_9MICO</name>
<evidence type="ECO:0000256" key="3">
    <source>
        <dbReference type="ARBA" id="ARBA00011245"/>
    </source>
</evidence>
<feature type="binding site" evidence="13">
    <location>
        <position position="240"/>
    </location>
    <ligand>
        <name>Zn(2+)</name>
        <dbReference type="ChEBI" id="CHEBI:29105"/>
    </ligand>
</feature>
<comment type="catalytic activity">
    <reaction evidence="12 13">
        <text>tRNA(Cys) + L-cysteine + ATP = L-cysteinyl-tRNA(Cys) + AMP + diphosphate</text>
        <dbReference type="Rhea" id="RHEA:17773"/>
        <dbReference type="Rhea" id="RHEA-COMP:9661"/>
        <dbReference type="Rhea" id="RHEA-COMP:9679"/>
        <dbReference type="ChEBI" id="CHEBI:30616"/>
        <dbReference type="ChEBI" id="CHEBI:33019"/>
        <dbReference type="ChEBI" id="CHEBI:35235"/>
        <dbReference type="ChEBI" id="CHEBI:78442"/>
        <dbReference type="ChEBI" id="CHEBI:78517"/>
        <dbReference type="ChEBI" id="CHEBI:456215"/>
        <dbReference type="EC" id="6.1.1.16"/>
    </reaction>
</comment>
<dbReference type="InterPro" id="IPR024909">
    <property type="entry name" value="Cys-tRNA/MSH_ligase"/>
</dbReference>
<dbReference type="OrthoDB" id="9815130at2"/>
<dbReference type="SUPFAM" id="SSF47323">
    <property type="entry name" value="Anticodon-binding domain of a subclass of class I aminoacyl-tRNA synthetases"/>
    <property type="match status" value="1"/>
</dbReference>
<evidence type="ECO:0000256" key="2">
    <source>
        <dbReference type="ARBA" id="ARBA00005594"/>
    </source>
</evidence>
<feature type="binding site" evidence="13">
    <location>
        <position position="215"/>
    </location>
    <ligand>
        <name>Zn(2+)</name>
        <dbReference type="ChEBI" id="CHEBI:29105"/>
    </ligand>
</feature>
<evidence type="ECO:0000256" key="5">
    <source>
        <dbReference type="ARBA" id="ARBA00022598"/>
    </source>
</evidence>
<dbReference type="GO" id="GO:0004817">
    <property type="term" value="F:cysteine-tRNA ligase activity"/>
    <property type="evidence" value="ECO:0007669"/>
    <property type="project" value="UniProtKB-UniRule"/>
</dbReference>
<comment type="cofactor">
    <cofactor evidence="13">
        <name>Zn(2+)</name>
        <dbReference type="ChEBI" id="CHEBI:29105"/>
    </cofactor>
    <text evidence="13">Binds 1 zinc ion per subunit.</text>
</comment>
<keyword evidence="5 13" id="KW-0436">Ligase</keyword>
<evidence type="ECO:0000256" key="7">
    <source>
        <dbReference type="ARBA" id="ARBA00022741"/>
    </source>
</evidence>
<dbReference type="PANTHER" id="PTHR10890:SF30">
    <property type="entry name" value="CYSTEINE--TRNA LIGASE"/>
    <property type="match status" value="1"/>
</dbReference>
<sequence length="483" mass="53265">MSLQIFDTATRELRDFEPVEPGKVGIYICGLTTQGSPHIGHLRFAVAFDVLRNWLTRGHGYDVTLVRNVTDIDDKILRKSAEAGEPWFAWSYLHERETSDALDILGVQRPTYEPRATGHVTDMVELMELLIERGHAYPAADGSGDVYFDVKSFDEYGALTRQKLDDMEDAADADPRAKRDPRDFALWKGRKADEPASANWPTPWGEGRPGWHLECSAMARRWLGDTFDIHGGGIDLRFPHHENEQAQSRAAGLGFARYWMHNGWVTLSGEKMSKSLGNTLSVTELTKTVRPLVLRYYLGSVHYRSTIEYTSDSLAEANAAVERIEGFLRRALGEDAVLTSADLADVELPEAFVATMDDDLNVSGALAACFDAIREGNTAIDEADVRRVEELALQVAAMTDVLGVNPLDPKWSGNGSAGGDETKRALGALVDALVEQRKTARAAKDFATADIIRDQLADAGVVVEDTPDGARWSVARTGRKDND</sequence>
<evidence type="ECO:0000313" key="15">
    <source>
        <dbReference type="Proteomes" id="UP000027986"/>
    </source>
</evidence>
<dbReference type="STRING" id="1274.HX89_11755"/>
<evidence type="ECO:0000256" key="11">
    <source>
        <dbReference type="ARBA" id="ARBA00023146"/>
    </source>
</evidence>
<dbReference type="GO" id="GO:0008270">
    <property type="term" value="F:zinc ion binding"/>
    <property type="evidence" value="ECO:0007669"/>
    <property type="project" value="UniProtKB-UniRule"/>
</dbReference>
<evidence type="ECO:0000256" key="6">
    <source>
        <dbReference type="ARBA" id="ARBA00022723"/>
    </source>
</evidence>
<dbReference type="InterPro" id="IPR056411">
    <property type="entry name" value="CysS_C"/>
</dbReference>
<dbReference type="InterPro" id="IPR014729">
    <property type="entry name" value="Rossmann-like_a/b/a_fold"/>
</dbReference>
<comment type="subcellular location">
    <subcellularLocation>
        <location evidence="1 13">Cytoplasm</location>
    </subcellularLocation>
</comment>
<dbReference type="Pfam" id="PF09190">
    <property type="entry name" value="DALR_2"/>
    <property type="match status" value="1"/>
</dbReference>
<feature type="binding site" evidence="13">
    <location>
        <position position="244"/>
    </location>
    <ligand>
        <name>Zn(2+)</name>
        <dbReference type="ChEBI" id="CHEBI:29105"/>
    </ligand>
</feature>
<dbReference type="NCBIfam" id="TIGR00435">
    <property type="entry name" value="cysS"/>
    <property type="match status" value="1"/>
</dbReference>
<dbReference type="GO" id="GO:0005524">
    <property type="term" value="F:ATP binding"/>
    <property type="evidence" value="ECO:0007669"/>
    <property type="project" value="UniProtKB-UniRule"/>
</dbReference>
<dbReference type="PANTHER" id="PTHR10890">
    <property type="entry name" value="CYSTEINYL-TRNA SYNTHETASE"/>
    <property type="match status" value="1"/>
</dbReference>
<dbReference type="InterPro" id="IPR009080">
    <property type="entry name" value="tRNAsynth_Ia_anticodon-bd"/>
</dbReference>
<evidence type="ECO:0000313" key="14">
    <source>
        <dbReference type="EMBL" id="AIF41495.1"/>
    </source>
</evidence>
<dbReference type="GO" id="GO:0006423">
    <property type="term" value="P:cysteinyl-tRNA aminoacylation"/>
    <property type="evidence" value="ECO:0007669"/>
    <property type="project" value="UniProtKB-UniRule"/>
</dbReference>